<sequence>MSQAEENLQSGALSQASQPASALSQASQPAPASSQASQPASASSTTTVPTSDNARHRRKIADLEEKLQVLESGQAVKKREINYIMSQGRAIRRIITLFDSIEDLICENDRRCDREDDDDDMTVESVFHHRLTRVAHQFANSQDRLQFGYIVLNNVLPWFHQKASDMEHDDYTHMLKKLRQGADGARGDDTSKLKSLVPDWVNRELKPNPPVDPEDKFCRGFTNDACGKLLCPTELDWNDPIVRAGIRDRVDGYVVTEMSWPAFLYAGYTADQNNLEEGLFKSTLLVQAFKAIFTSPSSAKEVTGDGDGANIIENNRRAKKDFSGRKVKTHLRFALSSVTSWRSVDGDFDYIQFWYIIVDFFERPPGRVAQRNVDRLLAWWTRKVFGTSQRADLSDTAKAKMSVNALTLQRARLDDARFDSE</sequence>
<reference evidence="2" key="1">
    <citation type="journal article" date="2020" name="New Phytol.">
        <title>Comparative genomics reveals dynamic genome evolution in host specialist ectomycorrhizal fungi.</title>
        <authorList>
            <person name="Lofgren L.A."/>
            <person name="Nguyen N.H."/>
            <person name="Vilgalys R."/>
            <person name="Ruytinx J."/>
            <person name="Liao H.L."/>
            <person name="Branco S."/>
            <person name="Kuo A."/>
            <person name="LaButti K."/>
            <person name="Lipzen A."/>
            <person name="Andreopoulos W."/>
            <person name="Pangilinan J."/>
            <person name="Riley R."/>
            <person name="Hundley H."/>
            <person name="Na H."/>
            <person name="Barry K."/>
            <person name="Grigoriev I.V."/>
            <person name="Stajich J.E."/>
            <person name="Kennedy P.G."/>
        </authorList>
    </citation>
    <scope>NUCLEOTIDE SEQUENCE</scope>
    <source>
        <strain evidence="2">FC203</strain>
    </source>
</reference>
<organism evidence="2 3">
    <name type="scientific">Suillus fuscotomentosus</name>
    <dbReference type="NCBI Taxonomy" id="1912939"/>
    <lineage>
        <taxon>Eukaryota</taxon>
        <taxon>Fungi</taxon>
        <taxon>Dikarya</taxon>
        <taxon>Basidiomycota</taxon>
        <taxon>Agaricomycotina</taxon>
        <taxon>Agaricomycetes</taxon>
        <taxon>Agaricomycetidae</taxon>
        <taxon>Boletales</taxon>
        <taxon>Suillineae</taxon>
        <taxon>Suillaceae</taxon>
        <taxon>Suillus</taxon>
    </lineage>
</organism>
<protein>
    <submittedName>
        <fullName evidence="2">Uncharacterized protein</fullName>
    </submittedName>
</protein>
<dbReference type="AlphaFoldDB" id="A0AAD4HDL2"/>
<dbReference type="Proteomes" id="UP001195769">
    <property type="component" value="Unassembled WGS sequence"/>
</dbReference>
<evidence type="ECO:0000313" key="3">
    <source>
        <dbReference type="Proteomes" id="UP001195769"/>
    </source>
</evidence>
<gene>
    <name evidence="2" type="ORF">F5891DRAFT_964665</name>
</gene>
<dbReference type="InterPro" id="IPR046521">
    <property type="entry name" value="DUF6698"/>
</dbReference>
<comment type="caution">
    <text evidence="2">The sequence shown here is derived from an EMBL/GenBank/DDBJ whole genome shotgun (WGS) entry which is preliminary data.</text>
</comment>
<evidence type="ECO:0000313" key="2">
    <source>
        <dbReference type="EMBL" id="KAG1890581.1"/>
    </source>
</evidence>
<accession>A0AAD4HDL2</accession>
<feature type="region of interest" description="Disordered" evidence="1">
    <location>
        <begin position="1"/>
        <end position="55"/>
    </location>
</feature>
<dbReference type="RefSeq" id="XP_041217847.1">
    <property type="nucleotide sequence ID" value="XM_041376115.1"/>
</dbReference>
<feature type="compositionally biased region" description="Low complexity" evidence="1">
    <location>
        <begin position="8"/>
        <end position="44"/>
    </location>
</feature>
<keyword evidence="3" id="KW-1185">Reference proteome</keyword>
<evidence type="ECO:0000256" key="1">
    <source>
        <dbReference type="SAM" id="MobiDB-lite"/>
    </source>
</evidence>
<dbReference type="Pfam" id="PF20414">
    <property type="entry name" value="DUF6698"/>
    <property type="match status" value="1"/>
</dbReference>
<dbReference type="GeneID" id="64670413"/>
<name>A0AAD4HDL2_9AGAM</name>
<dbReference type="EMBL" id="JABBWK010000137">
    <property type="protein sequence ID" value="KAG1890581.1"/>
    <property type="molecule type" value="Genomic_DNA"/>
</dbReference>
<proteinExistence type="predicted"/>